<evidence type="ECO:0000259" key="6">
    <source>
        <dbReference type="SMART" id="SM00737"/>
    </source>
</evidence>
<comment type="caution">
    <text evidence="7">The sequence shown here is derived from an EMBL/GenBank/DDBJ whole genome shotgun (WGS) entry which is preliminary data.</text>
</comment>
<dbReference type="SUPFAM" id="SSF81296">
    <property type="entry name" value="E set domains"/>
    <property type="match status" value="1"/>
</dbReference>
<dbReference type="FunFam" id="2.60.40.770:FF:000001">
    <property type="entry name" value="NPC intracellular cholesterol transporter 2"/>
    <property type="match status" value="1"/>
</dbReference>
<evidence type="ECO:0000256" key="5">
    <source>
        <dbReference type="SAM" id="SignalP"/>
    </source>
</evidence>
<sequence>MALKQGFILLCCVLTARAAVLVGKHHINYFYDSFVEDFSRPVEIRFGREVTFKNCTKNDDVTVGSLDINPCSEEPCIFHKGSTVSVTVVFTPLEEVKSGQLSVDAIAFGHRLPMVRKENICEGHGVTCPLEKGKKQTFTINQKVEMYYPPLPIDVEAYVENDNRKILCIRFKAEKIATKPDYDHSGKKKIKDFDGSLANEVTGRTKAHNIRCPSKQELKVTSSEGAEKSPKP</sequence>
<comment type="similarity">
    <text evidence="2">Belongs to the NPC2 family.</text>
</comment>
<dbReference type="AlphaFoldDB" id="A0AAD9R620"/>
<protein>
    <submittedName>
        <fullName evidence="7">NPC intracellular cholesterol transporter 2</fullName>
    </submittedName>
</protein>
<feature type="signal peptide" evidence="5">
    <location>
        <begin position="1"/>
        <end position="18"/>
    </location>
</feature>
<evidence type="ECO:0000256" key="1">
    <source>
        <dbReference type="ARBA" id="ARBA00004613"/>
    </source>
</evidence>
<feature type="chain" id="PRO_5042049526" evidence="5">
    <location>
        <begin position="19"/>
        <end position="232"/>
    </location>
</feature>
<dbReference type="Gene3D" id="2.60.40.770">
    <property type="match status" value="1"/>
</dbReference>
<name>A0AAD9R620_ACRCE</name>
<dbReference type="GO" id="GO:0005576">
    <property type="term" value="C:extracellular region"/>
    <property type="evidence" value="ECO:0007669"/>
    <property type="project" value="UniProtKB-SubCell"/>
</dbReference>
<evidence type="ECO:0000256" key="4">
    <source>
        <dbReference type="SAM" id="MobiDB-lite"/>
    </source>
</evidence>
<evidence type="ECO:0000256" key="3">
    <source>
        <dbReference type="ARBA" id="ARBA00022525"/>
    </source>
</evidence>
<gene>
    <name evidence="7" type="ORF">P5673_001385</name>
</gene>
<comment type="subcellular location">
    <subcellularLocation>
        <location evidence="1">Secreted</location>
    </subcellularLocation>
</comment>
<keyword evidence="8" id="KW-1185">Reference proteome</keyword>
<evidence type="ECO:0000256" key="2">
    <source>
        <dbReference type="ARBA" id="ARBA00006370"/>
    </source>
</evidence>
<accession>A0AAD9R620</accession>
<dbReference type="GO" id="GO:0032934">
    <property type="term" value="F:sterol binding"/>
    <property type="evidence" value="ECO:0007669"/>
    <property type="project" value="InterPro"/>
</dbReference>
<proteinExistence type="inferred from homology"/>
<dbReference type="InterPro" id="IPR014756">
    <property type="entry name" value="Ig_E-set"/>
</dbReference>
<feature type="domain" description="MD-2-related lipid-recognition" evidence="6">
    <location>
        <begin position="52"/>
        <end position="173"/>
    </location>
</feature>
<evidence type="ECO:0000313" key="8">
    <source>
        <dbReference type="Proteomes" id="UP001249851"/>
    </source>
</evidence>
<keyword evidence="3" id="KW-0964">Secreted</keyword>
<dbReference type="GO" id="GO:0015918">
    <property type="term" value="P:sterol transport"/>
    <property type="evidence" value="ECO:0007669"/>
    <property type="project" value="InterPro"/>
</dbReference>
<reference evidence="7" key="1">
    <citation type="journal article" date="2023" name="G3 (Bethesda)">
        <title>Whole genome assembly and annotation of the endangered Caribbean coral Acropora cervicornis.</title>
        <authorList>
            <person name="Selwyn J.D."/>
            <person name="Vollmer S.V."/>
        </authorList>
    </citation>
    <scope>NUCLEOTIDE SEQUENCE</scope>
    <source>
        <strain evidence="7">K2</strain>
    </source>
</reference>
<dbReference type="PANTHER" id="PTHR11306">
    <property type="entry name" value="NIEMANN PICK TYPE C2 PROTEIN NPC2-RELATED"/>
    <property type="match status" value="1"/>
</dbReference>
<dbReference type="InterPro" id="IPR003172">
    <property type="entry name" value="ML_dom"/>
</dbReference>
<dbReference type="Proteomes" id="UP001249851">
    <property type="component" value="Unassembled WGS sequence"/>
</dbReference>
<dbReference type="InterPro" id="IPR039670">
    <property type="entry name" value="NPC2-like"/>
</dbReference>
<evidence type="ECO:0000313" key="7">
    <source>
        <dbReference type="EMBL" id="KAK2573699.1"/>
    </source>
</evidence>
<reference evidence="7" key="2">
    <citation type="journal article" date="2023" name="Science">
        <title>Genomic signatures of disease resistance in endangered staghorn corals.</title>
        <authorList>
            <person name="Vollmer S.V."/>
            <person name="Selwyn J.D."/>
            <person name="Despard B.A."/>
            <person name="Roesel C.L."/>
        </authorList>
    </citation>
    <scope>NUCLEOTIDE SEQUENCE</scope>
    <source>
        <strain evidence="7">K2</strain>
    </source>
</reference>
<keyword evidence="5" id="KW-0732">Signal</keyword>
<feature type="region of interest" description="Disordered" evidence="4">
    <location>
        <begin position="204"/>
        <end position="232"/>
    </location>
</feature>
<dbReference type="Pfam" id="PF02221">
    <property type="entry name" value="E1_DerP2_DerF2"/>
    <property type="match status" value="1"/>
</dbReference>
<dbReference type="SMART" id="SM00737">
    <property type="entry name" value="ML"/>
    <property type="match status" value="1"/>
</dbReference>
<organism evidence="7 8">
    <name type="scientific">Acropora cervicornis</name>
    <name type="common">Staghorn coral</name>
    <dbReference type="NCBI Taxonomy" id="6130"/>
    <lineage>
        <taxon>Eukaryota</taxon>
        <taxon>Metazoa</taxon>
        <taxon>Cnidaria</taxon>
        <taxon>Anthozoa</taxon>
        <taxon>Hexacorallia</taxon>
        <taxon>Scleractinia</taxon>
        <taxon>Astrocoeniina</taxon>
        <taxon>Acroporidae</taxon>
        <taxon>Acropora</taxon>
    </lineage>
</organism>
<dbReference type="EMBL" id="JARQWQ010000002">
    <property type="protein sequence ID" value="KAK2573699.1"/>
    <property type="molecule type" value="Genomic_DNA"/>
</dbReference>
<dbReference type="PANTHER" id="PTHR11306:SF68">
    <property type="entry name" value="NPC INTRACELLULAR CHOLESTEROL TRANSPORTER 2"/>
    <property type="match status" value="1"/>
</dbReference>